<evidence type="ECO:0000313" key="2">
    <source>
        <dbReference type="EMBL" id="AKJ63640.1"/>
    </source>
</evidence>
<accession>A0A0G3EFR2</accession>
<dbReference type="AlphaFoldDB" id="A0A0G3EFR2"/>
<dbReference type="PANTHER" id="PTHR30093:SF2">
    <property type="entry name" value="TYPE II SECRETION SYSTEM PROTEIN H"/>
    <property type="match status" value="1"/>
</dbReference>
<dbReference type="RefSeq" id="WP_082116440.1">
    <property type="nucleotide sequence ID" value="NZ_CP010904.1"/>
</dbReference>
<dbReference type="EMBL" id="CP010904">
    <property type="protein sequence ID" value="AKJ63640.1"/>
    <property type="molecule type" value="Genomic_DNA"/>
</dbReference>
<protein>
    <submittedName>
        <fullName evidence="2">Putative major pilin subunit</fullName>
    </submittedName>
</protein>
<keyword evidence="1" id="KW-0472">Membrane</keyword>
<organism evidence="2 3">
    <name type="scientific">Kiritimatiella glycovorans</name>
    <dbReference type="NCBI Taxonomy" id="1307763"/>
    <lineage>
        <taxon>Bacteria</taxon>
        <taxon>Pseudomonadati</taxon>
        <taxon>Kiritimatiellota</taxon>
        <taxon>Kiritimatiellia</taxon>
        <taxon>Kiritimatiellales</taxon>
        <taxon>Kiritimatiellaceae</taxon>
        <taxon>Kiritimatiella</taxon>
    </lineage>
</organism>
<evidence type="ECO:0000256" key="1">
    <source>
        <dbReference type="SAM" id="Phobius"/>
    </source>
</evidence>
<evidence type="ECO:0000313" key="3">
    <source>
        <dbReference type="Proteomes" id="UP000035268"/>
    </source>
</evidence>
<name>A0A0G3EFR2_9BACT</name>
<dbReference type="NCBIfam" id="TIGR02532">
    <property type="entry name" value="IV_pilin_GFxxxE"/>
    <property type="match status" value="1"/>
</dbReference>
<feature type="transmembrane region" description="Helical" evidence="1">
    <location>
        <begin position="20"/>
        <end position="38"/>
    </location>
</feature>
<keyword evidence="1" id="KW-0812">Transmembrane</keyword>
<reference evidence="2 3" key="2">
    <citation type="journal article" date="2016" name="ISME J.">
        <title>Characterization of the first cultured representative of Verrucomicrobia subdivision 5 indicates the proposal of a novel phylum.</title>
        <authorList>
            <person name="Spring S."/>
            <person name="Bunk B."/>
            <person name="Sproer C."/>
            <person name="Schumann P."/>
            <person name="Rohde M."/>
            <person name="Tindall B.J."/>
            <person name="Klenk H.P."/>
        </authorList>
    </citation>
    <scope>NUCLEOTIDE SEQUENCE [LARGE SCALE GENOMIC DNA]</scope>
    <source>
        <strain evidence="2 3">L21-Fru-AB</strain>
    </source>
</reference>
<dbReference type="SUPFAM" id="SSF54523">
    <property type="entry name" value="Pili subunits"/>
    <property type="match status" value="1"/>
</dbReference>
<dbReference type="PANTHER" id="PTHR30093">
    <property type="entry name" value="GENERAL SECRETION PATHWAY PROTEIN G"/>
    <property type="match status" value="1"/>
</dbReference>
<dbReference type="STRING" id="1307763.L21SP4_00359"/>
<dbReference type="PROSITE" id="PS00409">
    <property type="entry name" value="PROKAR_NTER_METHYL"/>
    <property type="match status" value="1"/>
</dbReference>
<dbReference type="Gene3D" id="3.30.700.10">
    <property type="entry name" value="Glycoprotein, Type 4 Pilin"/>
    <property type="match status" value="1"/>
</dbReference>
<dbReference type="KEGG" id="vbl:L21SP4_00359"/>
<dbReference type="InterPro" id="IPR012902">
    <property type="entry name" value="N_methyl_site"/>
</dbReference>
<dbReference type="Pfam" id="PF07963">
    <property type="entry name" value="N_methyl"/>
    <property type="match status" value="1"/>
</dbReference>
<dbReference type="Proteomes" id="UP000035268">
    <property type="component" value="Chromosome"/>
</dbReference>
<reference evidence="3" key="1">
    <citation type="submission" date="2015-02" db="EMBL/GenBank/DDBJ databases">
        <title>Description and complete genome sequence of the first cultured representative of the subdivision 5 of the Verrucomicrobia phylum.</title>
        <authorList>
            <person name="Spring S."/>
            <person name="Bunk B."/>
            <person name="Sproer C."/>
            <person name="Klenk H.-P."/>
        </authorList>
    </citation>
    <scope>NUCLEOTIDE SEQUENCE [LARGE SCALE GENOMIC DNA]</scope>
    <source>
        <strain evidence="3">L21-Fru-AB</strain>
    </source>
</reference>
<keyword evidence="1" id="KW-1133">Transmembrane helix</keyword>
<sequence length="221" mass="25609">MMMRHGIEEHSRSGFTLVELLVVIAILAVLMMILVPAIQKGLEQAQMTRCQSHLRTIGVAVMEHVSDHKNRLPWLGDFGWDQGSWNVDRFWRNQLVDGGYLEDYDVLQCPGEKHHHGMGDLGPNRYIIPHSRIPPTLASIRRPRETVLCGDTRQFANGRWQGSWWMQADNFVDNHEHKTGVPWPPRHGEFMNFLFFDGSVRALKQDYLKENDNLLFHGEEE</sequence>
<dbReference type="OrthoDB" id="255848at2"/>
<proteinExistence type="predicted"/>
<dbReference type="InterPro" id="IPR045584">
    <property type="entry name" value="Pilin-like"/>
</dbReference>
<keyword evidence="3" id="KW-1185">Reference proteome</keyword>
<gene>
    <name evidence="2" type="ORF">L21SP4_00359</name>
</gene>